<keyword evidence="4" id="KW-1185">Reference proteome</keyword>
<evidence type="ECO:0000313" key="4">
    <source>
        <dbReference type="Proteomes" id="UP000053989"/>
    </source>
</evidence>
<gene>
    <name evidence="3" type="ORF">SCLCIDRAFT_1220000</name>
</gene>
<dbReference type="HOGENOM" id="CLU_015200_0_1_1"/>
<dbReference type="InterPro" id="IPR040909">
    <property type="entry name" value="CHFR_Znf-CRD"/>
</dbReference>
<dbReference type="Pfam" id="PF17979">
    <property type="entry name" value="zf-CRD"/>
    <property type="match status" value="1"/>
</dbReference>
<dbReference type="InParanoid" id="A0A0C3DKA0"/>
<evidence type="ECO:0000259" key="2">
    <source>
        <dbReference type="Pfam" id="PF17979"/>
    </source>
</evidence>
<protein>
    <recommendedName>
        <fullName evidence="2">E3 ubiquitin-protein ligase CHFR cysteine rich domain-containing protein</fullName>
    </recommendedName>
</protein>
<accession>A0A0C3DKA0</accession>
<reference evidence="3 4" key="1">
    <citation type="submission" date="2014-04" db="EMBL/GenBank/DDBJ databases">
        <authorList>
            <consortium name="DOE Joint Genome Institute"/>
            <person name="Kuo A."/>
            <person name="Kohler A."/>
            <person name="Nagy L.G."/>
            <person name="Floudas D."/>
            <person name="Copeland A."/>
            <person name="Barry K.W."/>
            <person name="Cichocki N."/>
            <person name="Veneault-Fourrey C."/>
            <person name="LaButti K."/>
            <person name="Lindquist E.A."/>
            <person name="Lipzen A."/>
            <person name="Lundell T."/>
            <person name="Morin E."/>
            <person name="Murat C."/>
            <person name="Sun H."/>
            <person name="Tunlid A."/>
            <person name="Henrissat B."/>
            <person name="Grigoriev I.V."/>
            <person name="Hibbett D.S."/>
            <person name="Martin F."/>
            <person name="Nordberg H.P."/>
            <person name="Cantor M.N."/>
            <person name="Hua S.X."/>
        </authorList>
    </citation>
    <scope>NUCLEOTIDE SEQUENCE [LARGE SCALE GENOMIC DNA]</scope>
    <source>
        <strain evidence="3 4">Foug A</strain>
    </source>
</reference>
<dbReference type="AlphaFoldDB" id="A0A0C3DKA0"/>
<dbReference type="STRING" id="1036808.A0A0C3DKA0"/>
<dbReference type="EMBL" id="KN822110">
    <property type="protein sequence ID" value="KIM56744.1"/>
    <property type="molecule type" value="Genomic_DNA"/>
</dbReference>
<organism evidence="3 4">
    <name type="scientific">Scleroderma citrinum Foug A</name>
    <dbReference type="NCBI Taxonomy" id="1036808"/>
    <lineage>
        <taxon>Eukaryota</taxon>
        <taxon>Fungi</taxon>
        <taxon>Dikarya</taxon>
        <taxon>Basidiomycota</taxon>
        <taxon>Agaricomycotina</taxon>
        <taxon>Agaricomycetes</taxon>
        <taxon>Agaricomycetidae</taxon>
        <taxon>Boletales</taxon>
        <taxon>Sclerodermatineae</taxon>
        <taxon>Sclerodermataceae</taxon>
        <taxon>Scleroderma</taxon>
    </lineage>
</organism>
<evidence type="ECO:0000256" key="1">
    <source>
        <dbReference type="SAM" id="MobiDB-lite"/>
    </source>
</evidence>
<feature type="domain" description="E3 ubiquitin-protein ligase CHFR cysteine rich" evidence="2">
    <location>
        <begin position="95"/>
        <end position="237"/>
    </location>
</feature>
<dbReference type="Proteomes" id="UP000053989">
    <property type="component" value="Unassembled WGS sequence"/>
</dbReference>
<proteinExistence type="predicted"/>
<reference evidence="4" key="2">
    <citation type="submission" date="2015-01" db="EMBL/GenBank/DDBJ databases">
        <title>Evolutionary Origins and Diversification of the Mycorrhizal Mutualists.</title>
        <authorList>
            <consortium name="DOE Joint Genome Institute"/>
            <consortium name="Mycorrhizal Genomics Consortium"/>
            <person name="Kohler A."/>
            <person name="Kuo A."/>
            <person name="Nagy L.G."/>
            <person name="Floudas D."/>
            <person name="Copeland A."/>
            <person name="Barry K.W."/>
            <person name="Cichocki N."/>
            <person name="Veneault-Fourrey C."/>
            <person name="LaButti K."/>
            <person name="Lindquist E.A."/>
            <person name="Lipzen A."/>
            <person name="Lundell T."/>
            <person name="Morin E."/>
            <person name="Murat C."/>
            <person name="Riley R."/>
            <person name="Ohm R."/>
            <person name="Sun H."/>
            <person name="Tunlid A."/>
            <person name="Henrissat B."/>
            <person name="Grigoriev I.V."/>
            <person name="Hibbett D.S."/>
            <person name="Martin F."/>
        </authorList>
    </citation>
    <scope>NUCLEOTIDE SEQUENCE [LARGE SCALE GENOMIC DNA]</scope>
    <source>
        <strain evidence="4">Foug A</strain>
    </source>
</reference>
<sequence length="367" mass="40429">MVDVLLRSEPSRIRTERERMQADEVYKPGQLIRIPSPREASASPEPNFNHNEYVRPCPHCASENQYGWRCPQPVIDFATDPERAWHVDDGSPPGHAYCGNCENLLALKAPNTTKCDFCQVSFCGISVHERCTALPLNSQQPQGMSDIADFVQSSEIYDCFDNNTAEVEIMLDFLATRQISPKEIYRDVAMYIQAQPSGFRPLIELEIFVESHHVAGGTDEDPSAPRALICRHCATEVLLWGLKDWWVRERDAACQNGQLPRRPDCQAGSGCGQQRDLAHAKEFNHIISQPPADHDTAARTNHGVEQATGSSNSSGNNDNDPDDRRRHVGGSTAADYALSEWTDAVNAATAAVSAASVLLSDIAAGQD</sequence>
<name>A0A0C3DKA0_9AGAM</name>
<feature type="region of interest" description="Disordered" evidence="1">
    <location>
        <begin position="303"/>
        <end position="329"/>
    </location>
</feature>
<evidence type="ECO:0000313" key="3">
    <source>
        <dbReference type="EMBL" id="KIM56744.1"/>
    </source>
</evidence>
<feature type="compositionally biased region" description="Low complexity" evidence="1">
    <location>
        <begin position="309"/>
        <end position="318"/>
    </location>
</feature>
<dbReference type="OrthoDB" id="1305878at2759"/>